<feature type="domain" description="ABC3 transporter permease C-terminal" evidence="7">
    <location>
        <begin position="714"/>
        <end position="817"/>
    </location>
</feature>
<keyword evidence="2" id="KW-1003">Cell membrane</keyword>
<evidence type="ECO:0000259" key="8">
    <source>
        <dbReference type="Pfam" id="PF12704"/>
    </source>
</evidence>
<dbReference type="PROSITE" id="PS51257">
    <property type="entry name" value="PROKAR_LIPOPROTEIN"/>
    <property type="match status" value="1"/>
</dbReference>
<feature type="transmembrane region" description="Helical" evidence="6">
    <location>
        <begin position="298"/>
        <end position="320"/>
    </location>
</feature>
<gene>
    <name evidence="9" type="ORF">ACFO5Q_15875</name>
</gene>
<keyword evidence="4 6" id="KW-1133">Transmembrane helix</keyword>
<feature type="domain" description="MacB-like periplasmic core" evidence="8">
    <location>
        <begin position="20"/>
        <end position="241"/>
    </location>
</feature>
<proteinExistence type="predicted"/>
<dbReference type="Pfam" id="PF02687">
    <property type="entry name" value="FtsX"/>
    <property type="match status" value="2"/>
</dbReference>
<evidence type="ECO:0000256" key="1">
    <source>
        <dbReference type="ARBA" id="ARBA00004651"/>
    </source>
</evidence>
<sequence>MFRNYLLTAWRHIMKNRLFSAINVFGLAIGMMSCILILLYVRDELTFDKWVPEADKVVRIHSAYYAPDRPPFLTVRSAGRMMEMLKTYASAEVEEGVRVLVNGTAIIKDDTAFNEVVTFADGSFFKVFDLPFAHGDAQTSFANPMSLVISEDMAIKYFGRTDVVGETLVACCLQNNQLELKVSGVIKNLPQSSHMNIDLLLHMDPAMFDFAPNILNTWTSVNTYTYFKLRDGKTAADLKERYITWIDTESPFTEQTGIPGKPSDFIKPNVMPLLDLHLHARKDAGNMGDLSPMGDINMVYTFSGVALLILLIASINFMNLSTAKASKRAREVALRKVMGATRRQVALQFLGEAVAIAALGLLFAFVGVELALPLYNEAIDKSLTFDVLEDLPLLVSLAGVAVIVGLLSGSYPAAFLSRFLPARILKANKSSDVGGASTFRSALVVFQFAISIGLVMCTAVIYGQTMYAKSMDVGYQADGKLAVTSFGTASNSGQAEAIRQALAGLPNVTSVVLSSEVPSQDNENNTGFTLLDRTEGSTSEDSVVLNYHSFGFGFLEAYGIEPIAGRTFDQSFGSDVITPIPEEEGRIGNASVVLNESAVRAMGIASPQAAIGKTLRADVFRAGQYDLTIVGVVPDVYFRSLKFGVRPSVYWVMPNAFRVATVSFEGANVADVVQNVEGVWRQHMPLSPIAHSFVSDMLDAQYASEDAQAKLFAAFSGLAIIVACLGLYGLAAFSAEQRTKEIGIRKVLGARVMDIVRLLVWQFSRPVLIANVIAWPVGWYLMSGWLEGFQYRLDSGFIIVMALVAGAVALLIAWITVAGRAAHVAQANPIHALRYE</sequence>
<dbReference type="InterPro" id="IPR003838">
    <property type="entry name" value="ABC3_permease_C"/>
</dbReference>
<dbReference type="Pfam" id="PF12704">
    <property type="entry name" value="MacB_PCD"/>
    <property type="match status" value="1"/>
</dbReference>
<keyword evidence="3 6" id="KW-0812">Transmembrane</keyword>
<comment type="subcellular location">
    <subcellularLocation>
        <location evidence="1">Cell membrane</location>
        <topology evidence="1">Multi-pass membrane protein</topology>
    </subcellularLocation>
</comment>
<dbReference type="PANTHER" id="PTHR30572">
    <property type="entry name" value="MEMBRANE COMPONENT OF TRANSPORTER-RELATED"/>
    <property type="match status" value="1"/>
</dbReference>
<evidence type="ECO:0000256" key="5">
    <source>
        <dbReference type="ARBA" id="ARBA00023136"/>
    </source>
</evidence>
<protein>
    <submittedName>
        <fullName evidence="9">ABC transporter permease</fullName>
    </submittedName>
</protein>
<feature type="transmembrane region" description="Helical" evidence="6">
    <location>
        <begin position="797"/>
        <end position="817"/>
    </location>
</feature>
<dbReference type="InterPro" id="IPR025857">
    <property type="entry name" value="MacB_PCD"/>
</dbReference>
<dbReference type="InterPro" id="IPR050250">
    <property type="entry name" value="Macrolide_Exporter_MacB"/>
</dbReference>
<organism evidence="9 10">
    <name type="scientific">Kordiimonas lipolytica</name>
    <dbReference type="NCBI Taxonomy" id="1662421"/>
    <lineage>
        <taxon>Bacteria</taxon>
        <taxon>Pseudomonadati</taxon>
        <taxon>Pseudomonadota</taxon>
        <taxon>Alphaproteobacteria</taxon>
        <taxon>Kordiimonadales</taxon>
        <taxon>Kordiimonadaceae</taxon>
        <taxon>Kordiimonas</taxon>
    </lineage>
</organism>
<evidence type="ECO:0000256" key="4">
    <source>
        <dbReference type="ARBA" id="ARBA00022989"/>
    </source>
</evidence>
<dbReference type="RefSeq" id="WP_068146197.1">
    <property type="nucleotide sequence ID" value="NZ_JBHSCR010000017.1"/>
</dbReference>
<feature type="transmembrane region" description="Helical" evidence="6">
    <location>
        <begin position="21"/>
        <end position="41"/>
    </location>
</feature>
<accession>A0ABV8UFB7</accession>
<keyword evidence="5 6" id="KW-0472">Membrane</keyword>
<evidence type="ECO:0000313" key="9">
    <source>
        <dbReference type="EMBL" id="MFC4349330.1"/>
    </source>
</evidence>
<evidence type="ECO:0000256" key="6">
    <source>
        <dbReference type="SAM" id="Phobius"/>
    </source>
</evidence>
<reference evidence="10" key="1">
    <citation type="journal article" date="2019" name="Int. J. Syst. Evol. Microbiol.">
        <title>The Global Catalogue of Microorganisms (GCM) 10K type strain sequencing project: providing services to taxonomists for standard genome sequencing and annotation.</title>
        <authorList>
            <consortium name="The Broad Institute Genomics Platform"/>
            <consortium name="The Broad Institute Genome Sequencing Center for Infectious Disease"/>
            <person name="Wu L."/>
            <person name="Ma J."/>
        </authorList>
    </citation>
    <scope>NUCLEOTIDE SEQUENCE [LARGE SCALE GENOMIC DNA]</scope>
    <source>
        <strain evidence="10">CGMCC 1.15304</strain>
    </source>
</reference>
<evidence type="ECO:0000256" key="2">
    <source>
        <dbReference type="ARBA" id="ARBA00022475"/>
    </source>
</evidence>
<dbReference type="PANTHER" id="PTHR30572:SF18">
    <property type="entry name" value="ABC-TYPE MACROLIDE FAMILY EXPORT SYSTEM PERMEASE COMPONENT 2"/>
    <property type="match status" value="1"/>
</dbReference>
<feature type="transmembrane region" description="Helical" evidence="6">
    <location>
        <begin position="345"/>
        <end position="372"/>
    </location>
</feature>
<feature type="transmembrane region" description="Helical" evidence="6">
    <location>
        <begin position="392"/>
        <end position="420"/>
    </location>
</feature>
<name>A0ABV8UFB7_9PROT</name>
<feature type="transmembrane region" description="Helical" evidence="6">
    <location>
        <begin position="711"/>
        <end position="734"/>
    </location>
</feature>
<feature type="transmembrane region" description="Helical" evidence="6">
    <location>
        <begin position="441"/>
        <end position="462"/>
    </location>
</feature>
<feature type="transmembrane region" description="Helical" evidence="6">
    <location>
        <begin position="755"/>
        <end position="777"/>
    </location>
</feature>
<dbReference type="EMBL" id="JBHSCR010000017">
    <property type="protein sequence ID" value="MFC4349330.1"/>
    <property type="molecule type" value="Genomic_DNA"/>
</dbReference>
<evidence type="ECO:0000313" key="10">
    <source>
        <dbReference type="Proteomes" id="UP001595776"/>
    </source>
</evidence>
<dbReference type="Proteomes" id="UP001595776">
    <property type="component" value="Unassembled WGS sequence"/>
</dbReference>
<evidence type="ECO:0000256" key="3">
    <source>
        <dbReference type="ARBA" id="ARBA00022692"/>
    </source>
</evidence>
<comment type="caution">
    <text evidence="9">The sequence shown here is derived from an EMBL/GenBank/DDBJ whole genome shotgun (WGS) entry which is preliminary data.</text>
</comment>
<evidence type="ECO:0000259" key="7">
    <source>
        <dbReference type="Pfam" id="PF02687"/>
    </source>
</evidence>
<keyword evidence="10" id="KW-1185">Reference proteome</keyword>
<feature type="domain" description="ABC3 transporter permease C-terminal" evidence="7">
    <location>
        <begin position="305"/>
        <end position="418"/>
    </location>
</feature>